<dbReference type="AlphaFoldDB" id="A0A382CHG5"/>
<evidence type="ECO:0000313" key="1">
    <source>
        <dbReference type="EMBL" id="SVB25490.1"/>
    </source>
</evidence>
<organism evidence="1">
    <name type="scientific">marine metagenome</name>
    <dbReference type="NCBI Taxonomy" id="408172"/>
    <lineage>
        <taxon>unclassified sequences</taxon>
        <taxon>metagenomes</taxon>
        <taxon>ecological metagenomes</taxon>
    </lineage>
</organism>
<dbReference type="Pfam" id="PF04368">
    <property type="entry name" value="DUF507"/>
    <property type="match status" value="1"/>
</dbReference>
<name>A0A382CHG5_9ZZZZ</name>
<sequence length="94" mass="11022">MRLSRGKINHLSKLVVDALDGDPGVRLQKDSNVVRLAVVSIITEEVKRDSMVDELVREKISSQKRDFPEGGREWEILYKQYYQEETEKHRPPRE</sequence>
<dbReference type="EMBL" id="UINC01034520">
    <property type="protein sequence ID" value="SVB25490.1"/>
    <property type="molecule type" value="Genomic_DNA"/>
</dbReference>
<evidence type="ECO:0008006" key="2">
    <source>
        <dbReference type="Google" id="ProtNLM"/>
    </source>
</evidence>
<gene>
    <name evidence="1" type="ORF">METZ01_LOCUS178344</name>
</gene>
<reference evidence="1" key="1">
    <citation type="submission" date="2018-05" db="EMBL/GenBank/DDBJ databases">
        <authorList>
            <person name="Lanie J.A."/>
            <person name="Ng W.-L."/>
            <person name="Kazmierczak K.M."/>
            <person name="Andrzejewski T.M."/>
            <person name="Davidsen T.M."/>
            <person name="Wayne K.J."/>
            <person name="Tettelin H."/>
            <person name="Glass J.I."/>
            <person name="Rusch D."/>
            <person name="Podicherti R."/>
            <person name="Tsui H.-C.T."/>
            <person name="Winkler M.E."/>
        </authorList>
    </citation>
    <scope>NUCLEOTIDE SEQUENCE</scope>
</reference>
<proteinExistence type="predicted"/>
<protein>
    <recommendedName>
        <fullName evidence="2">DUF507 domain-containing protein</fullName>
    </recommendedName>
</protein>
<dbReference type="InterPro" id="IPR007463">
    <property type="entry name" value="DUF507"/>
</dbReference>
<accession>A0A382CHG5</accession>